<evidence type="ECO:0000313" key="7">
    <source>
        <dbReference type="Proteomes" id="UP001288320"/>
    </source>
</evidence>
<dbReference type="Pfam" id="PF04228">
    <property type="entry name" value="Zn_peptidase"/>
    <property type="match status" value="1"/>
</dbReference>
<protein>
    <submittedName>
        <fullName evidence="6">Neutral zinc metallopeptidase</fullName>
    </submittedName>
</protein>
<evidence type="ECO:0000256" key="1">
    <source>
        <dbReference type="ARBA" id="ARBA00004167"/>
    </source>
</evidence>
<accession>A0AAW9HMC6</accession>
<dbReference type="RefSeq" id="WP_087070738.1">
    <property type="nucleotide sequence ID" value="NZ_CAUPFC010000008.1"/>
</dbReference>
<dbReference type="EMBL" id="JAWNFV010000002">
    <property type="protein sequence ID" value="MDY5139928.1"/>
    <property type="molecule type" value="Genomic_DNA"/>
</dbReference>
<evidence type="ECO:0000256" key="2">
    <source>
        <dbReference type="ARBA" id="ARBA00022692"/>
    </source>
</evidence>
<feature type="transmembrane region" description="Helical" evidence="5">
    <location>
        <begin position="23"/>
        <end position="43"/>
    </location>
</feature>
<reference evidence="6" key="1">
    <citation type="submission" date="2023-10" db="EMBL/GenBank/DDBJ databases">
        <title>Whole Genome based description of the genera Actinobaculum and Actinotignum reveals a complex phylogenetic relationship within the species included in the genus Actinotignum.</title>
        <authorList>
            <person name="Jensen C.S."/>
            <person name="Dargis R."/>
            <person name="Kemp M."/>
            <person name="Christensen J.J."/>
        </authorList>
    </citation>
    <scope>NUCLEOTIDE SEQUENCE</scope>
    <source>
        <strain evidence="6">SLA_B245</strain>
    </source>
</reference>
<organism evidence="6 7">
    <name type="scientific">Actinotignum timonense</name>
    <dbReference type="NCBI Taxonomy" id="1870995"/>
    <lineage>
        <taxon>Bacteria</taxon>
        <taxon>Bacillati</taxon>
        <taxon>Actinomycetota</taxon>
        <taxon>Actinomycetes</taxon>
        <taxon>Actinomycetales</taxon>
        <taxon>Actinomycetaceae</taxon>
        <taxon>Actinotignum</taxon>
    </lineage>
</organism>
<sequence length="297" mass="31468">MSVNDGVRLDGARVQNRGRGRGAMIGGGFGLTGIIIALVWYMVTGAPPPAAITQGTSPQGSSVQQSTTSDFADKCRTGADANASTECFMVAVAQSLDAFWEKELPRAARTRYELPGFALFSEGVSTGCGNASSQVGPFYCPADGTVYLDTTFFDELEANFGAENTTLVQAYVVAHEFGHHIQNLTGVFERVNPRDTGPDSSQVRSELQADCYAGLWLHHAASTVDPASGIPILQAPTRDQLASAIDAAAAIGDDHIQESAGMDVNPEKFSHGSSAQRMDALTTGYETGDFNACNTWR</sequence>
<gene>
    <name evidence="6" type="ORF">R6G74_01165</name>
</gene>
<dbReference type="SUPFAM" id="SSF55486">
    <property type="entry name" value="Metalloproteases ('zincins'), catalytic domain"/>
    <property type="match status" value="1"/>
</dbReference>
<dbReference type="GO" id="GO:0016020">
    <property type="term" value="C:membrane"/>
    <property type="evidence" value="ECO:0007669"/>
    <property type="project" value="UniProtKB-SubCell"/>
</dbReference>
<keyword evidence="2 5" id="KW-0812">Transmembrane</keyword>
<dbReference type="InterPro" id="IPR007343">
    <property type="entry name" value="Uncharacterised_pept_Zn_put"/>
</dbReference>
<proteinExistence type="predicted"/>
<comment type="caution">
    <text evidence="6">The sequence shown here is derived from an EMBL/GenBank/DDBJ whole genome shotgun (WGS) entry which is preliminary data.</text>
</comment>
<dbReference type="PANTHER" id="PTHR30168">
    <property type="entry name" value="PUTATIVE MEMBRANE PROTEIN YPFJ"/>
    <property type="match status" value="1"/>
</dbReference>
<comment type="subcellular location">
    <subcellularLocation>
        <location evidence="1">Membrane</location>
        <topology evidence="1">Single-pass membrane protein</topology>
    </subcellularLocation>
</comment>
<name>A0AAW9HMC6_9ACTO</name>
<dbReference type="AlphaFoldDB" id="A0AAW9HMC6"/>
<keyword evidence="3 5" id="KW-1133">Transmembrane helix</keyword>
<evidence type="ECO:0000313" key="6">
    <source>
        <dbReference type="EMBL" id="MDY5139928.1"/>
    </source>
</evidence>
<dbReference type="Proteomes" id="UP001288320">
    <property type="component" value="Unassembled WGS sequence"/>
</dbReference>
<evidence type="ECO:0000256" key="3">
    <source>
        <dbReference type="ARBA" id="ARBA00022989"/>
    </source>
</evidence>
<dbReference type="PANTHER" id="PTHR30168:SF0">
    <property type="entry name" value="INNER MEMBRANE PROTEIN"/>
    <property type="match status" value="1"/>
</dbReference>
<evidence type="ECO:0000256" key="4">
    <source>
        <dbReference type="ARBA" id="ARBA00023136"/>
    </source>
</evidence>
<dbReference type="GeneID" id="92814257"/>
<keyword evidence="4 5" id="KW-0472">Membrane</keyword>
<evidence type="ECO:0000256" key="5">
    <source>
        <dbReference type="SAM" id="Phobius"/>
    </source>
</evidence>